<comment type="caution">
    <text evidence="3">The sequence shown here is derived from an EMBL/GenBank/DDBJ whole genome shotgun (WGS) entry which is preliminary data.</text>
</comment>
<keyword evidence="2" id="KW-0732">Signal</keyword>
<dbReference type="AlphaFoldDB" id="A0A7W9EJZ5"/>
<keyword evidence="4" id="KW-1185">Reference proteome</keyword>
<evidence type="ECO:0000313" key="3">
    <source>
        <dbReference type="EMBL" id="MBB5699510.1"/>
    </source>
</evidence>
<keyword evidence="1" id="KW-1133">Transmembrane helix</keyword>
<proteinExistence type="predicted"/>
<evidence type="ECO:0000256" key="2">
    <source>
        <dbReference type="SAM" id="SignalP"/>
    </source>
</evidence>
<evidence type="ECO:0000256" key="1">
    <source>
        <dbReference type="SAM" id="Phobius"/>
    </source>
</evidence>
<dbReference type="EMBL" id="JACIJJ010000004">
    <property type="protein sequence ID" value="MBB5699510.1"/>
    <property type="molecule type" value="Genomic_DNA"/>
</dbReference>
<evidence type="ECO:0000313" key="4">
    <source>
        <dbReference type="Proteomes" id="UP000557739"/>
    </source>
</evidence>
<keyword evidence="1" id="KW-0812">Transmembrane</keyword>
<keyword evidence="1" id="KW-0472">Membrane</keyword>
<reference evidence="3 4" key="1">
    <citation type="submission" date="2020-08" db="EMBL/GenBank/DDBJ databases">
        <title>Genomic Encyclopedia of Type Strains, Phase IV (KMG-IV): sequencing the most valuable type-strain genomes for metagenomic binning, comparative biology and taxonomic classification.</title>
        <authorList>
            <person name="Goeker M."/>
        </authorList>
    </citation>
    <scope>NUCLEOTIDE SEQUENCE [LARGE SCALE GENOMIC DNA]</scope>
    <source>
        <strain evidence="3 4">DSM 27244</strain>
    </source>
</reference>
<name>A0A7W9EJZ5_9SPHN</name>
<dbReference type="Proteomes" id="UP000557739">
    <property type="component" value="Unassembled WGS sequence"/>
</dbReference>
<dbReference type="RefSeq" id="WP_184029629.1">
    <property type="nucleotide sequence ID" value="NZ_JACIJJ010000004.1"/>
</dbReference>
<gene>
    <name evidence="3" type="ORF">FHR19_002876</name>
</gene>
<feature type="transmembrane region" description="Helical" evidence="1">
    <location>
        <begin position="45"/>
        <end position="70"/>
    </location>
</feature>
<organism evidence="3 4">
    <name type="scientific">Sphingomonas yantingensis</name>
    <dbReference type="NCBI Taxonomy" id="1241761"/>
    <lineage>
        <taxon>Bacteria</taxon>
        <taxon>Pseudomonadati</taxon>
        <taxon>Pseudomonadota</taxon>
        <taxon>Alphaproteobacteria</taxon>
        <taxon>Sphingomonadales</taxon>
        <taxon>Sphingomonadaceae</taxon>
        <taxon>Sphingomonas</taxon>
    </lineage>
</organism>
<feature type="signal peptide" evidence="2">
    <location>
        <begin position="1"/>
        <end position="21"/>
    </location>
</feature>
<sequence length="80" mass="7553">MIGKIALALAATTMTAAPVLANPAQNLSVAKSVRASTASKDANGALGGAGGLGLIIGAGVIAILVLGLTVGDDNGLPDSN</sequence>
<protein>
    <submittedName>
        <fullName evidence="3">Uncharacterized protein</fullName>
    </submittedName>
</protein>
<accession>A0A7W9EJZ5</accession>
<feature type="chain" id="PRO_5030726574" evidence="2">
    <location>
        <begin position="22"/>
        <end position="80"/>
    </location>
</feature>